<dbReference type="RefSeq" id="WP_013681165.1">
    <property type="nucleotide sequence ID" value="NC_015318.1"/>
</dbReference>
<comment type="catalytic activity">
    <reaction evidence="18">
        <text>a quinone + succinate = fumarate + a quinol</text>
        <dbReference type="Rhea" id="RHEA:40523"/>
        <dbReference type="ChEBI" id="CHEBI:24646"/>
        <dbReference type="ChEBI" id="CHEBI:29806"/>
        <dbReference type="ChEBI" id="CHEBI:30031"/>
        <dbReference type="ChEBI" id="CHEBI:132124"/>
        <dbReference type="EC" id="1.3.5.1"/>
    </reaction>
</comment>
<organism evidence="20 21">
    <name type="scientific">Hippea maritima (strain ATCC 700847 / DSM 10411 / MH2)</name>
    <dbReference type="NCBI Taxonomy" id="760142"/>
    <lineage>
        <taxon>Bacteria</taxon>
        <taxon>Pseudomonadati</taxon>
        <taxon>Campylobacterota</taxon>
        <taxon>Desulfurellia</taxon>
        <taxon>Desulfurellales</taxon>
        <taxon>Hippeaceae</taxon>
        <taxon>Hippea</taxon>
    </lineage>
</organism>
<dbReference type="Gene3D" id="1.10.1060.10">
    <property type="entry name" value="Alpha-helical ferredoxin"/>
    <property type="match status" value="1"/>
</dbReference>
<dbReference type="GO" id="GO:0008177">
    <property type="term" value="F:succinate dehydrogenase (quinone) activity"/>
    <property type="evidence" value="ECO:0007669"/>
    <property type="project" value="UniProtKB-EC"/>
</dbReference>
<keyword evidence="13 20" id="KW-0560">Oxidoreductase</keyword>
<dbReference type="GO" id="GO:0006099">
    <property type="term" value="P:tricarboxylic acid cycle"/>
    <property type="evidence" value="ECO:0007669"/>
    <property type="project" value="UniProtKB-KW"/>
</dbReference>
<dbReference type="PROSITE" id="PS00198">
    <property type="entry name" value="4FE4S_FER_1"/>
    <property type="match status" value="1"/>
</dbReference>
<keyword evidence="8" id="KW-0004">4Fe-4S</keyword>
<feature type="domain" description="4Fe-4S ferredoxin-type" evidence="19">
    <location>
        <begin position="142"/>
        <end position="172"/>
    </location>
</feature>
<evidence type="ECO:0000256" key="7">
    <source>
        <dbReference type="ARBA" id="ARBA00022448"/>
    </source>
</evidence>
<comment type="pathway">
    <text evidence="3">Carbohydrate metabolism; tricarboxylic acid cycle; fumarate from succinate (bacterial route): step 1/1.</text>
</comment>
<evidence type="ECO:0000259" key="19">
    <source>
        <dbReference type="PROSITE" id="PS51379"/>
    </source>
</evidence>
<evidence type="ECO:0000256" key="13">
    <source>
        <dbReference type="ARBA" id="ARBA00023002"/>
    </source>
</evidence>
<keyword evidence="15" id="KW-0411">Iron-sulfur</keyword>
<dbReference type="InterPro" id="IPR017896">
    <property type="entry name" value="4Fe4S_Fe-S-bd"/>
</dbReference>
<evidence type="ECO:0000256" key="12">
    <source>
        <dbReference type="ARBA" id="ARBA00022982"/>
    </source>
</evidence>
<evidence type="ECO:0000256" key="1">
    <source>
        <dbReference type="ARBA" id="ARBA00001927"/>
    </source>
</evidence>
<dbReference type="GO" id="GO:0009055">
    <property type="term" value="F:electron transfer activity"/>
    <property type="evidence" value="ECO:0007669"/>
    <property type="project" value="InterPro"/>
</dbReference>
<dbReference type="NCBIfam" id="NF004616">
    <property type="entry name" value="PRK05950.1"/>
    <property type="match status" value="1"/>
</dbReference>
<dbReference type="EC" id="1.3.5.1" evidence="5"/>
<dbReference type="STRING" id="760142.Hipma_0140"/>
<evidence type="ECO:0000256" key="6">
    <source>
        <dbReference type="ARBA" id="ARBA00022131"/>
    </source>
</evidence>
<evidence type="ECO:0000256" key="11">
    <source>
        <dbReference type="ARBA" id="ARBA00022723"/>
    </source>
</evidence>
<evidence type="ECO:0000256" key="2">
    <source>
        <dbReference type="ARBA" id="ARBA00001966"/>
    </source>
</evidence>
<accession>F2LX62</accession>
<dbReference type="GO" id="GO:0051537">
    <property type="term" value="F:2 iron, 2 sulfur cluster binding"/>
    <property type="evidence" value="ECO:0007669"/>
    <property type="project" value="UniProtKB-KW"/>
</dbReference>
<keyword evidence="14" id="KW-0408">Iron</keyword>
<dbReference type="SUPFAM" id="SSF54292">
    <property type="entry name" value="2Fe-2S ferredoxin-like"/>
    <property type="match status" value="1"/>
</dbReference>
<evidence type="ECO:0000256" key="16">
    <source>
        <dbReference type="ARBA" id="ARBA00023291"/>
    </source>
</evidence>
<evidence type="ECO:0000256" key="5">
    <source>
        <dbReference type="ARBA" id="ARBA00012792"/>
    </source>
</evidence>
<dbReference type="Proteomes" id="UP000008139">
    <property type="component" value="Chromosome"/>
</dbReference>
<dbReference type="eggNOG" id="COG0479">
    <property type="taxonomic scope" value="Bacteria"/>
</dbReference>
<evidence type="ECO:0000256" key="14">
    <source>
        <dbReference type="ARBA" id="ARBA00023004"/>
    </source>
</evidence>
<evidence type="ECO:0000256" key="18">
    <source>
        <dbReference type="ARBA" id="ARBA00049220"/>
    </source>
</evidence>
<dbReference type="SUPFAM" id="SSF46548">
    <property type="entry name" value="alpha-helical ferredoxin"/>
    <property type="match status" value="1"/>
</dbReference>
<dbReference type="GO" id="GO:0046872">
    <property type="term" value="F:metal ion binding"/>
    <property type="evidence" value="ECO:0007669"/>
    <property type="project" value="UniProtKB-KW"/>
</dbReference>
<dbReference type="InterPro" id="IPR036010">
    <property type="entry name" value="2Fe-2S_ferredoxin-like_sf"/>
</dbReference>
<dbReference type="OrthoDB" id="9770306at2"/>
<dbReference type="NCBIfam" id="TIGR00384">
    <property type="entry name" value="dhsB"/>
    <property type="match status" value="1"/>
</dbReference>
<dbReference type="InterPro" id="IPR009051">
    <property type="entry name" value="Helical_ferredxn"/>
</dbReference>
<dbReference type="HOGENOM" id="CLU_044838_3_0_7"/>
<dbReference type="InterPro" id="IPR025192">
    <property type="entry name" value="Succ_DH/fum_Rdtase_N"/>
</dbReference>
<evidence type="ECO:0000256" key="4">
    <source>
        <dbReference type="ARBA" id="ARBA00009433"/>
    </source>
</evidence>
<dbReference type="PANTHER" id="PTHR11921">
    <property type="entry name" value="SUCCINATE DEHYDROGENASE IRON-SULFUR PROTEIN"/>
    <property type="match status" value="1"/>
</dbReference>
<dbReference type="GO" id="GO:0022904">
    <property type="term" value="P:respiratory electron transport chain"/>
    <property type="evidence" value="ECO:0007669"/>
    <property type="project" value="TreeGrafter"/>
</dbReference>
<protein>
    <recommendedName>
        <fullName evidence="6">Succinate dehydrogenase iron-sulfur subunit</fullName>
        <ecNumber evidence="5">1.3.5.1</ecNumber>
    </recommendedName>
</protein>
<dbReference type="Pfam" id="PF13183">
    <property type="entry name" value="Fer4_8"/>
    <property type="match status" value="1"/>
</dbReference>
<dbReference type="PROSITE" id="PS51379">
    <property type="entry name" value="4FE4S_FER_2"/>
    <property type="match status" value="1"/>
</dbReference>
<sequence length="240" mass="27501">MALEIGDKVIFKIFRYDPEKDKAPYFKDYEVTITRKGMMVLDGLNQIKWEQDPTLTYRRSCREGVCGSDGMNINGMNTVSCMSHIEDYNSDVLVIKPLPGFPVIKDLVCDFEDFFNKYYAVKPYLVEKYPPPGRERLQSIEDRNKLNGLYECILCGCCTSSCPSYWADPDYLGPSALLNAARFVVDTRDEGSDERLDIVNNIHGVWRCHTILNCIHACPKELNPTKAIASLQKEILKRKY</sequence>
<keyword evidence="7" id="KW-0813">Transport</keyword>
<keyword evidence="21" id="KW-1185">Reference proteome</keyword>
<gene>
    <name evidence="20" type="ordered locus">Hipma_0140</name>
</gene>
<name>F2LX62_HIPMA</name>
<reference evidence="21" key="2">
    <citation type="submission" date="2011-03" db="EMBL/GenBank/DDBJ databases">
        <title>The complete genome of Hippea maritima DSM 10411.</title>
        <authorList>
            <consortium name="US DOE Joint Genome Institute (JGI-PGF)"/>
            <person name="Lucas S."/>
            <person name="Copeland A."/>
            <person name="Lapidus A."/>
            <person name="Bruce D."/>
            <person name="Goodwin L."/>
            <person name="Pitluck S."/>
            <person name="Peters L."/>
            <person name="Kyrpides N."/>
            <person name="Mavromatis K."/>
            <person name="Pagani I."/>
            <person name="Ivanova N."/>
            <person name="Mikhailova N."/>
            <person name="Lu M."/>
            <person name="Detter J.C."/>
            <person name="Tapia R."/>
            <person name="Han C."/>
            <person name="Land M."/>
            <person name="Hauser L."/>
            <person name="Markowitz V."/>
            <person name="Cheng J.-F."/>
            <person name="Hugenholtz P."/>
            <person name="Woyke T."/>
            <person name="Wu D."/>
            <person name="Spring S."/>
            <person name="Schroeder M."/>
            <person name="Brambilla E."/>
            <person name="Klenk H.-P."/>
            <person name="Eisen J.A."/>
        </authorList>
    </citation>
    <scope>NUCLEOTIDE SEQUENCE [LARGE SCALE GENOMIC DNA]</scope>
    <source>
        <strain evidence="21">ATCC 700847 / DSM 10411 / MH2</strain>
    </source>
</reference>
<dbReference type="Pfam" id="PF13085">
    <property type="entry name" value="Fer2_3"/>
    <property type="match status" value="1"/>
</dbReference>
<keyword evidence="12" id="KW-0249">Electron transport</keyword>
<dbReference type="FunFam" id="1.10.1060.10:FF:000001">
    <property type="entry name" value="Succinate dehydrogenase iron-sulfur subunit SdhB"/>
    <property type="match status" value="1"/>
</dbReference>
<dbReference type="InterPro" id="IPR050573">
    <property type="entry name" value="SDH/FRD_Iron-Sulfur"/>
</dbReference>
<dbReference type="KEGG" id="hmr:Hipma_0140"/>
<dbReference type="InParanoid" id="F2LX62"/>
<dbReference type="AlphaFoldDB" id="F2LX62"/>
<comment type="cofactor">
    <cofactor evidence="2">
        <name>[4Fe-4S] cluster</name>
        <dbReference type="ChEBI" id="CHEBI:49883"/>
    </cofactor>
</comment>
<dbReference type="EMBL" id="CP002606">
    <property type="protein sequence ID" value="AEA33120.1"/>
    <property type="molecule type" value="Genomic_DNA"/>
</dbReference>
<dbReference type="Gene3D" id="3.10.20.30">
    <property type="match status" value="1"/>
</dbReference>
<evidence type="ECO:0000313" key="20">
    <source>
        <dbReference type="EMBL" id="AEA33120.1"/>
    </source>
</evidence>
<keyword evidence="16" id="KW-0003">3Fe-4S</keyword>
<dbReference type="InterPro" id="IPR017900">
    <property type="entry name" value="4Fe4S_Fe_S_CS"/>
</dbReference>
<dbReference type="FunCoup" id="F2LX62">
    <property type="interactions" value="326"/>
</dbReference>
<dbReference type="GO" id="GO:0051538">
    <property type="term" value="F:3 iron, 4 sulfur cluster binding"/>
    <property type="evidence" value="ECO:0007669"/>
    <property type="project" value="UniProtKB-KW"/>
</dbReference>
<dbReference type="PANTHER" id="PTHR11921:SF29">
    <property type="entry name" value="SUCCINATE DEHYDROGENASE [UBIQUINONE] IRON-SULFUR SUBUNIT, MITOCHONDRIAL"/>
    <property type="match status" value="1"/>
</dbReference>
<comment type="cofactor">
    <cofactor evidence="17">
        <name>[2Fe-2S] cluster</name>
        <dbReference type="ChEBI" id="CHEBI:190135"/>
    </cofactor>
</comment>
<keyword evidence="11" id="KW-0479">Metal-binding</keyword>
<evidence type="ECO:0000256" key="3">
    <source>
        <dbReference type="ARBA" id="ARBA00004894"/>
    </source>
</evidence>
<evidence type="ECO:0000256" key="10">
    <source>
        <dbReference type="ARBA" id="ARBA00022714"/>
    </source>
</evidence>
<evidence type="ECO:0000256" key="9">
    <source>
        <dbReference type="ARBA" id="ARBA00022532"/>
    </source>
</evidence>
<proteinExistence type="inferred from homology"/>
<keyword evidence="9" id="KW-0816">Tricarboxylic acid cycle</keyword>
<evidence type="ECO:0000313" key="21">
    <source>
        <dbReference type="Proteomes" id="UP000008139"/>
    </source>
</evidence>
<dbReference type="InterPro" id="IPR004489">
    <property type="entry name" value="Succ_DH/fum_Rdtase_Fe-S"/>
</dbReference>
<evidence type="ECO:0000256" key="8">
    <source>
        <dbReference type="ARBA" id="ARBA00022485"/>
    </source>
</evidence>
<dbReference type="InterPro" id="IPR012675">
    <property type="entry name" value="Beta-grasp_dom_sf"/>
</dbReference>
<evidence type="ECO:0000256" key="15">
    <source>
        <dbReference type="ARBA" id="ARBA00023014"/>
    </source>
</evidence>
<evidence type="ECO:0000256" key="17">
    <source>
        <dbReference type="ARBA" id="ARBA00034078"/>
    </source>
</evidence>
<comment type="similarity">
    <text evidence="4">Belongs to the succinate dehydrogenase/fumarate reductase iron-sulfur protein family.</text>
</comment>
<keyword evidence="10" id="KW-0001">2Fe-2S</keyword>
<comment type="cofactor">
    <cofactor evidence="1">
        <name>[3Fe-4S] cluster</name>
        <dbReference type="ChEBI" id="CHEBI:21137"/>
    </cofactor>
</comment>
<reference evidence="20 21" key="1">
    <citation type="journal article" date="2011" name="Stand. Genomic Sci.">
        <title>Complete genome sequence of the thermophilic sulfur-reducer Hippea maritima type strain (MH(2)).</title>
        <authorList>
            <person name="Huntemann M."/>
            <person name="Lu M."/>
            <person name="Nolan M."/>
            <person name="Lapidus A."/>
            <person name="Lucas S."/>
            <person name="Hammon N."/>
            <person name="Deshpande S."/>
            <person name="Cheng J.F."/>
            <person name="Tapia R."/>
            <person name="Han C."/>
            <person name="Goodwin L."/>
            <person name="Pitluck S."/>
            <person name="Liolios K."/>
            <person name="Pagani I."/>
            <person name="Ivanova N."/>
            <person name="Ovchinikova G."/>
            <person name="Pati A."/>
            <person name="Chen A."/>
            <person name="Palaniappan K."/>
            <person name="Land M."/>
            <person name="Hauser L."/>
            <person name="Jeffries C.D."/>
            <person name="Detter J.C."/>
            <person name="Brambilla E.M."/>
            <person name="Rohde M."/>
            <person name="Spring S."/>
            <person name="Goker M."/>
            <person name="Woyke T."/>
            <person name="Bristow J."/>
            <person name="Eisen J.A."/>
            <person name="Markowitz V."/>
            <person name="Hugenholtz P."/>
            <person name="Kyrpides N.C."/>
            <person name="Klenk H.P."/>
            <person name="Mavromatis K."/>
        </authorList>
    </citation>
    <scope>NUCLEOTIDE SEQUENCE [LARGE SCALE GENOMIC DNA]</scope>
    <source>
        <strain evidence="21">ATCC 700847 / DSM 10411 / MH2</strain>
    </source>
</reference>
<dbReference type="GO" id="GO:0051539">
    <property type="term" value="F:4 iron, 4 sulfur cluster binding"/>
    <property type="evidence" value="ECO:0007669"/>
    <property type="project" value="UniProtKB-KW"/>
</dbReference>